<reference evidence="4 5" key="1">
    <citation type="submission" date="2017-06" db="EMBL/GenBank/DDBJ databases">
        <authorList>
            <person name="Kim H.J."/>
            <person name="Triplett B.A."/>
        </authorList>
    </citation>
    <scope>NUCLEOTIDE SEQUENCE [LARGE SCALE GENOMIC DNA]</scope>
    <source>
        <strain evidence="4 5">DSM 25597</strain>
    </source>
</reference>
<evidence type="ECO:0000259" key="3">
    <source>
        <dbReference type="SMART" id="SM00421"/>
    </source>
</evidence>
<keyword evidence="2" id="KW-1133">Transmembrane helix</keyword>
<dbReference type="GO" id="GO:0003677">
    <property type="term" value="F:DNA binding"/>
    <property type="evidence" value="ECO:0007669"/>
    <property type="project" value="InterPro"/>
</dbReference>
<keyword evidence="1" id="KW-0175">Coiled coil</keyword>
<feature type="transmembrane region" description="Helical" evidence="2">
    <location>
        <begin position="448"/>
        <end position="467"/>
    </location>
</feature>
<dbReference type="InterPro" id="IPR036388">
    <property type="entry name" value="WH-like_DNA-bd_sf"/>
</dbReference>
<organism evidence="4 5">
    <name type="scientific">Dokdonia pacifica</name>
    <dbReference type="NCBI Taxonomy" id="1627892"/>
    <lineage>
        <taxon>Bacteria</taxon>
        <taxon>Pseudomonadati</taxon>
        <taxon>Bacteroidota</taxon>
        <taxon>Flavobacteriia</taxon>
        <taxon>Flavobacteriales</taxon>
        <taxon>Flavobacteriaceae</taxon>
        <taxon>Dokdonia</taxon>
    </lineage>
</organism>
<evidence type="ECO:0000256" key="1">
    <source>
        <dbReference type="SAM" id="Coils"/>
    </source>
</evidence>
<gene>
    <name evidence="4" type="ORF">SAMN06265376_103106</name>
</gene>
<keyword evidence="2" id="KW-0812">Transmembrane</keyword>
<evidence type="ECO:0000256" key="2">
    <source>
        <dbReference type="SAM" id="Phobius"/>
    </source>
</evidence>
<dbReference type="Proteomes" id="UP000198379">
    <property type="component" value="Unassembled WGS sequence"/>
</dbReference>
<dbReference type="InterPro" id="IPR016032">
    <property type="entry name" value="Sig_transdc_resp-reg_C-effctor"/>
</dbReference>
<name>A0A238ZC19_9FLAO</name>
<feature type="coiled-coil region" evidence="1">
    <location>
        <begin position="416"/>
        <end position="443"/>
    </location>
</feature>
<protein>
    <recommendedName>
        <fullName evidence="3">HTH luxR-type domain-containing protein</fullName>
    </recommendedName>
</protein>
<dbReference type="AlphaFoldDB" id="A0A238ZC19"/>
<keyword evidence="5" id="KW-1185">Reference proteome</keyword>
<dbReference type="InterPro" id="IPR000792">
    <property type="entry name" value="Tscrpt_reg_LuxR_C"/>
</dbReference>
<feature type="domain" description="HTH luxR-type" evidence="3">
    <location>
        <begin position="579"/>
        <end position="636"/>
    </location>
</feature>
<dbReference type="SUPFAM" id="SSF46894">
    <property type="entry name" value="C-terminal effector domain of the bipartite response regulators"/>
    <property type="match status" value="1"/>
</dbReference>
<sequence length="639" mass="74321">MKTLLFYSIFCISLVSNAQENPLSTKVSNLKEIIHQSKGVEKLKLLDSLSELTRERREFPYDSIVKETITLAFELDSINIAAKHTGQRIFYLVNRIRQTEEGLQLFKNFIAKDLPVTDTLALSYLYGSGADSYFESGFEQESISLYEKAEAFSLIAKDSTQYARYKGYKGFALSQIGEFAKASQEYQKALSIFLNKKDSVNILKVRIGLSILYGQNDFYDEAEKEQQAIDSLSYQMKEYGPYLVNLGNRANNQYAQNNYAAAIKYNKRQLEIIKEFPQFQMFEIAALKTLANSYVETDSLNLAKSMLKRLKEKIDINRPDIILKRQYLEALTKLYLKEEKYEQARVTGLELLKIQEESTYYSGIMGTNRLLFIANEKIGNYTAALDYLKEYITIKDSIESTKKVKALSYYQTLYEMEKRDSEIKQQQSEIELLDTQVELLDTKNKVQFQWMLLIALALFAAGAFYYFNNKKNKQKAVINKNKKDLAEMKNQMLDKEIEYQKKDLTDFAFNISQNQEWAKTLVKKLEKLKTTTGRARANELEDLENEIKNKIWVDDGSYDFQDRIETLSNSFYKGLNSQFPNLTKTEVRLCSLIRMNIENKEIAILQNINPSSVKKSRYRLRKKLNLTQRQDLDEFLQSF</sequence>
<dbReference type="EMBL" id="FZNY01000003">
    <property type="protein sequence ID" value="SNR80887.1"/>
    <property type="molecule type" value="Genomic_DNA"/>
</dbReference>
<feature type="coiled-coil region" evidence="1">
    <location>
        <begin position="471"/>
        <end position="498"/>
    </location>
</feature>
<dbReference type="SMART" id="SM00421">
    <property type="entry name" value="HTH_LUXR"/>
    <property type="match status" value="1"/>
</dbReference>
<keyword evidence="2" id="KW-0472">Membrane</keyword>
<dbReference type="OrthoDB" id="9778366at2"/>
<dbReference type="Gene3D" id="1.25.40.10">
    <property type="entry name" value="Tetratricopeptide repeat domain"/>
    <property type="match status" value="2"/>
</dbReference>
<dbReference type="RefSeq" id="WP_143337102.1">
    <property type="nucleotide sequence ID" value="NZ_BMEP01000001.1"/>
</dbReference>
<dbReference type="GO" id="GO:0006355">
    <property type="term" value="P:regulation of DNA-templated transcription"/>
    <property type="evidence" value="ECO:0007669"/>
    <property type="project" value="InterPro"/>
</dbReference>
<dbReference type="SUPFAM" id="SSF48452">
    <property type="entry name" value="TPR-like"/>
    <property type="match status" value="2"/>
</dbReference>
<proteinExistence type="predicted"/>
<evidence type="ECO:0000313" key="5">
    <source>
        <dbReference type="Proteomes" id="UP000198379"/>
    </source>
</evidence>
<dbReference type="InterPro" id="IPR011990">
    <property type="entry name" value="TPR-like_helical_dom_sf"/>
</dbReference>
<accession>A0A238ZC19</accession>
<evidence type="ECO:0000313" key="4">
    <source>
        <dbReference type="EMBL" id="SNR80887.1"/>
    </source>
</evidence>
<dbReference type="Gene3D" id="1.10.10.10">
    <property type="entry name" value="Winged helix-like DNA-binding domain superfamily/Winged helix DNA-binding domain"/>
    <property type="match status" value="1"/>
</dbReference>